<gene>
    <name evidence="1" type="ORF">MSAN_00140800</name>
</gene>
<dbReference type="Proteomes" id="UP000623467">
    <property type="component" value="Unassembled WGS sequence"/>
</dbReference>
<proteinExistence type="predicted"/>
<dbReference type="EMBL" id="JACAZH010000001">
    <property type="protein sequence ID" value="KAF7377211.1"/>
    <property type="molecule type" value="Genomic_DNA"/>
</dbReference>
<evidence type="ECO:0000313" key="2">
    <source>
        <dbReference type="Proteomes" id="UP000623467"/>
    </source>
</evidence>
<organism evidence="1 2">
    <name type="scientific">Mycena sanguinolenta</name>
    <dbReference type="NCBI Taxonomy" id="230812"/>
    <lineage>
        <taxon>Eukaryota</taxon>
        <taxon>Fungi</taxon>
        <taxon>Dikarya</taxon>
        <taxon>Basidiomycota</taxon>
        <taxon>Agaricomycotina</taxon>
        <taxon>Agaricomycetes</taxon>
        <taxon>Agaricomycetidae</taxon>
        <taxon>Agaricales</taxon>
        <taxon>Marasmiineae</taxon>
        <taxon>Mycenaceae</taxon>
        <taxon>Mycena</taxon>
    </lineage>
</organism>
<keyword evidence="2" id="KW-1185">Reference proteome</keyword>
<reference evidence="1" key="1">
    <citation type="submission" date="2020-05" db="EMBL/GenBank/DDBJ databases">
        <title>Mycena genomes resolve the evolution of fungal bioluminescence.</title>
        <authorList>
            <person name="Tsai I.J."/>
        </authorList>
    </citation>
    <scope>NUCLEOTIDE SEQUENCE</scope>
    <source>
        <strain evidence="1">160909Yilan</strain>
    </source>
</reference>
<accession>A0A8H6ZIZ5</accession>
<dbReference type="AlphaFoldDB" id="A0A8H6ZIZ5"/>
<protein>
    <submittedName>
        <fullName evidence="1">Uncharacterized protein</fullName>
    </submittedName>
</protein>
<evidence type="ECO:0000313" key="1">
    <source>
        <dbReference type="EMBL" id="KAF7377211.1"/>
    </source>
</evidence>
<name>A0A8H6ZIZ5_9AGAR</name>
<sequence length="374" mass="41642">MADLPQELVDLVFDVTDASADLKSWTLVSHTFVLPGQRRLFRRLTLRTDTIVSLSKCIALSPRIGSYVSDLQLNFQDRFKFAEAQTSLAQAIRLLPKVDHVTISAPEYWSFWNACSTELQAEIISLLSLPTIHSLAFVRCYRVPAFLISRAIACYKEVVLQVKGIDAGLQAINFGIPRKSEPLNRLVLLDYSPAATPAVHALLLRPEAKAALGRLWHLKITLPLARDSLVIVSEYAAFLQHLTITFHRPGILLDPRSSRVLPLLNLPVLPQLRSLNLQPYVSSFAGIPDPLLLLVAGLPSLTPRLELLDITLTSVTARFTSAPYPSASAADEALMCLSHLRKVRFLVIFESLTAYRNVYVPHLDLTDTRSESFI</sequence>
<dbReference type="OrthoDB" id="2831624at2759"/>
<comment type="caution">
    <text evidence="1">The sequence shown here is derived from an EMBL/GenBank/DDBJ whole genome shotgun (WGS) entry which is preliminary data.</text>
</comment>